<dbReference type="PANTHER" id="PTHR48207">
    <property type="entry name" value="SUCCINATE--HYDROXYMETHYLGLUTARATE COA-TRANSFERASE"/>
    <property type="match status" value="1"/>
</dbReference>
<evidence type="ECO:0000256" key="1">
    <source>
        <dbReference type="ARBA" id="ARBA00018252"/>
    </source>
</evidence>
<keyword evidence="2 3" id="KW-0808">Transferase</keyword>
<organism evidence="3 4">
    <name type="scientific">Bifidobacterium dolichotidis</name>
    <dbReference type="NCBI Taxonomy" id="2306976"/>
    <lineage>
        <taxon>Bacteria</taxon>
        <taxon>Bacillati</taxon>
        <taxon>Actinomycetota</taxon>
        <taxon>Actinomycetes</taxon>
        <taxon>Bifidobacteriales</taxon>
        <taxon>Bifidobacteriaceae</taxon>
        <taxon>Bifidobacterium</taxon>
    </lineage>
</organism>
<dbReference type="InterPro" id="IPR023606">
    <property type="entry name" value="CoA-Trfase_III_dom_1_sf"/>
</dbReference>
<keyword evidence="4" id="KW-1185">Reference proteome</keyword>
<evidence type="ECO:0000256" key="2">
    <source>
        <dbReference type="ARBA" id="ARBA00022679"/>
    </source>
</evidence>
<dbReference type="Gene3D" id="3.40.50.10540">
    <property type="entry name" value="Crotonobetainyl-coa:carnitine coa-transferase, domain 1"/>
    <property type="match status" value="1"/>
</dbReference>
<dbReference type="NCBIfam" id="TIGR03253">
    <property type="entry name" value="oxalate_frc"/>
    <property type="match status" value="1"/>
</dbReference>
<dbReference type="InterPro" id="IPR050483">
    <property type="entry name" value="CoA-transferase_III_domain"/>
</dbReference>
<proteinExistence type="predicted"/>
<dbReference type="Proteomes" id="UP000287609">
    <property type="component" value="Unassembled WGS sequence"/>
</dbReference>
<gene>
    <name evidence="3" type="ORF">D2E26_0486</name>
</gene>
<dbReference type="GO" id="GO:0033608">
    <property type="term" value="F:formyl-CoA transferase activity"/>
    <property type="evidence" value="ECO:0007669"/>
    <property type="project" value="InterPro"/>
</dbReference>
<dbReference type="InterPro" id="IPR044855">
    <property type="entry name" value="CoA-Trfase_III_dom3_sf"/>
</dbReference>
<sequence length="440" mass="48587">MADAKNTAPLAGIKVIDWTQVQSGPSCTQMLAWLGADVIKIEKVKGGDPTRNEMNDVDGSYSLYFLQLNANKKSLTLDMKSDEGKKILTDLLKDADVFIENIGPGDVEKLGFGWDAVHALNPRLIMGSLKGFNKGSRFEKVKAFEPVAQSAAGAASTTGWNTGDHTQPLQSGAALGDSNSGMHLLIGILAALMQREKTGEGTYVYQSMHNAVMNLVRIKLRDQLILDNLHELSYYSSYPGIKFGKAIPRAENAEGGLVLGWTYRAKGWETDPNAYVYIVIQQSPKGFELFCKALGFEDWLTNPDFNTPNARNLHKQEIYKRVEEYTMQYDKYELTEKLGAAGVPVGPVRDWYEIENDPELNSDGTIVTIDQEDSRGKFKTIGMPFTMSNYTPDYERAPKLGENNAEILKSLGYTDDQIAELGKEGVIGSNDGVKADLLEK</sequence>
<dbReference type="RefSeq" id="WP_125963092.1">
    <property type="nucleotide sequence ID" value="NZ_QXGM01000001.1"/>
</dbReference>
<dbReference type="InterPro" id="IPR003673">
    <property type="entry name" value="CoA-Trfase_fam_III"/>
</dbReference>
<dbReference type="EMBL" id="QXGM01000001">
    <property type="protein sequence ID" value="RSX55923.1"/>
    <property type="molecule type" value="Genomic_DNA"/>
</dbReference>
<evidence type="ECO:0000313" key="4">
    <source>
        <dbReference type="Proteomes" id="UP000287609"/>
    </source>
</evidence>
<dbReference type="AlphaFoldDB" id="A0A430FSR8"/>
<dbReference type="Gene3D" id="3.30.1540.10">
    <property type="entry name" value="formyl-coa transferase, domain 3"/>
    <property type="match status" value="1"/>
</dbReference>
<dbReference type="SUPFAM" id="SSF89796">
    <property type="entry name" value="CoA-transferase family III (CaiB/BaiF)"/>
    <property type="match status" value="1"/>
</dbReference>
<dbReference type="PANTHER" id="PTHR48207:SF3">
    <property type="entry name" value="SUCCINATE--HYDROXYMETHYLGLUTARATE COA-TRANSFERASE"/>
    <property type="match status" value="1"/>
</dbReference>
<accession>A0A430FSR8</accession>
<comment type="caution">
    <text evidence="3">The sequence shown here is derived from an EMBL/GenBank/DDBJ whole genome shotgun (WGS) entry which is preliminary data.</text>
</comment>
<evidence type="ECO:0000313" key="3">
    <source>
        <dbReference type="EMBL" id="RSX55923.1"/>
    </source>
</evidence>
<dbReference type="OrthoDB" id="9797653at2"/>
<reference evidence="3 4" key="1">
    <citation type="submission" date="2018-09" db="EMBL/GenBank/DDBJ databases">
        <title>Characterization of the phylogenetic diversity of five novel species belonging to the genus Bifidobacterium.</title>
        <authorList>
            <person name="Lugli G.A."/>
            <person name="Duranti S."/>
            <person name="Milani C."/>
        </authorList>
    </citation>
    <scope>NUCLEOTIDE SEQUENCE [LARGE SCALE GENOMIC DNA]</scope>
    <source>
        <strain evidence="3 4">2036B</strain>
    </source>
</reference>
<name>A0A430FSR8_9BIFI</name>
<dbReference type="NCBIfam" id="NF003809">
    <property type="entry name" value="PRK05398.1"/>
    <property type="match status" value="1"/>
</dbReference>
<dbReference type="Pfam" id="PF02515">
    <property type="entry name" value="CoA_transf_3"/>
    <property type="match status" value="1"/>
</dbReference>
<dbReference type="InterPro" id="IPR017659">
    <property type="entry name" value="Formyl_CoA_transfer"/>
</dbReference>
<protein>
    <recommendedName>
        <fullName evidence="1">Formyl-CoA:oxalate CoA-transferase</fullName>
    </recommendedName>
</protein>